<accession>A0A6M3ZS20</accession>
<feature type="compositionally biased region" description="Polar residues" evidence="1">
    <location>
        <begin position="65"/>
        <end position="76"/>
    </location>
</feature>
<dbReference type="RefSeq" id="WP_017450583.1">
    <property type="nucleotide sequence ID" value="NZ_CP008956.1"/>
</dbReference>
<dbReference type="AlphaFoldDB" id="A0A6M3ZS20"/>
<evidence type="ECO:0000313" key="2">
    <source>
        <dbReference type="EMBL" id="QJQ01357.1"/>
    </source>
</evidence>
<dbReference type="Proteomes" id="UP000501648">
    <property type="component" value="Chromosome"/>
</dbReference>
<dbReference type="EMBL" id="CP008956">
    <property type="protein sequence ID" value="QJQ01357.1"/>
    <property type="molecule type" value="Genomic_DNA"/>
</dbReference>
<feature type="compositionally biased region" description="Basic and acidic residues" evidence="1">
    <location>
        <begin position="50"/>
        <end position="64"/>
    </location>
</feature>
<gene>
    <name evidence="2" type="ORF">C798_14260</name>
</gene>
<organism evidence="2 3">
    <name type="scientific">Herbaspirillum rubrisubalbicans Os34</name>
    <dbReference type="NCBI Taxonomy" id="1235827"/>
    <lineage>
        <taxon>Bacteria</taxon>
        <taxon>Pseudomonadati</taxon>
        <taxon>Pseudomonadota</taxon>
        <taxon>Betaproteobacteria</taxon>
        <taxon>Burkholderiales</taxon>
        <taxon>Oxalobacteraceae</taxon>
        <taxon>Herbaspirillum</taxon>
    </lineage>
</organism>
<sequence length="76" mass="8445">MSPSQSDNNTKDDSNHRPNQYDTPSEVALDEANEMSFPGSDPVATSNITRIDKAPEMDKARNDHQNSNQVKQNTPD</sequence>
<protein>
    <submittedName>
        <fullName evidence="2">Uncharacterized protein</fullName>
    </submittedName>
</protein>
<evidence type="ECO:0000256" key="1">
    <source>
        <dbReference type="SAM" id="MobiDB-lite"/>
    </source>
</evidence>
<proteinExistence type="predicted"/>
<reference evidence="2 3" key="1">
    <citation type="journal article" date="2012" name="J. Bacteriol.">
        <title>Genome sequence of the pathogenic Herbaspirillum seropedicae strain Os34, isolated from rice roots.</title>
        <authorList>
            <person name="Ye W."/>
            <person name="Ye S."/>
            <person name="Liu J."/>
            <person name="Chang S."/>
            <person name="Chen M."/>
            <person name="Zhu B."/>
            <person name="Guo L."/>
            <person name="An Q."/>
        </authorList>
    </citation>
    <scope>NUCLEOTIDE SEQUENCE [LARGE SCALE GENOMIC DNA]</scope>
    <source>
        <strain evidence="2 3">Os34</strain>
    </source>
</reference>
<name>A0A6M3ZS20_9BURK</name>
<feature type="region of interest" description="Disordered" evidence="1">
    <location>
        <begin position="1"/>
        <end position="76"/>
    </location>
</feature>
<evidence type="ECO:0000313" key="3">
    <source>
        <dbReference type="Proteomes" id="UP000501648"/>
    </source>
</evidence>